<dbReference type="AlphaFoldDB" id="A0A2W5V1D4"/>
<dbReference type="PANTHER" id="PTHR35802">
    <property type="entry name" value="PROTEASE SYNTHASE AND SPORULATION PROTEIN PAI 2"/>
    <property type="match status" value="1"/>
</dbReference>
<dbReference type="PANTHER" id="PTHR35802:SF1">
    <property type="entry name" value="PROTEASE SYNTHASE AND SPORULATION PROTEIN PAI 2"/>
    <property type="match status" value="1"/>
</dbReference>
<dbReference type="RefSeq" id="WP_304279338.1">
    <property type="nucleotide sequence ID" value="NZ_QFQZ01000047.1"/>
</dbReference>
<protein>
    <submittedName>
        <fullName evidence="2">Transcriptional regulator</fullName>
    </submittedName>
</protein>
<dbReference type="InterPro" id="IPR012349">
    <property type="entry name" value="Split_barrel_FMN-bd"/>
</dbReference>
<evidence type="ECO:0000313" key="3">
    <source>
        <dbReference type="Proteomes" id="UP000249393"/>
    </source>
</evidence>
<gene>
    <name evidence="2" type="ORF">DI526_14480</name>
</gene>
<dbReference type="EMBL" id="QFQZ01000047">
    <property type="protein sequence ID" value="PZR33102.1"/>
    <property type="molecule type" value="Genomic_DNA"/>
</dbReference>
<dbReference type="PIRSF" id="PIRSF010372">
    <property type="entry name" value="PaiB"/>
    <property type="match status" value="1"/>
</dbReference>
<dbReference type="Gene3D" id="2.30.110.10">
    <property type="entry name" value="Electron Transport, Fmn-binding Protein, Chain A"/>
    <property type="match status" value="1"/>
</dbReference>
<dbReference type="InterPro" id="IPR007396">
    <property type="entry name" value="TR_PAI2-type"/>
</dbReference>
<accession>A0A2W5V1D4</accession>
<name>A0A2W5V1D4_9CAUL</name>
<organism evidence="2 3">
    <name type="scientific">Caulobacter segnis</name>
    <dbReference type="NCBI Taxonomy" id="88688"/>
    <lineage>
        <taxon>Bacteria</taxon>
        <taxon>Pseudomonadati</taxon>
        <taxon>Pseudomonadota</taxon>
        <taxon>Alphaproteobacteria</taxon>
        <taxon>Caulobacterales</taxon>
        <taxon>Caulobacteraceae</taxon>
        <taxon>Caulobacter</taxon>
    </lineage>
</organism>
<dbReference type="Pfam" id="PF04299">
    <property type="entry name" value="FMN_bind_2"/>
    <property type="match status" value="1"/>
</dbReference>
<proteinExistence type="predicted"/>
<comment type="caution">
    <text evidence="2">The sequence shown here is derived from an EMBL/GenBank/DDBJ whole genome shotgun (WGS) entry which is preliminary data.</text>
</comment>
<feature type="region of interest" description="Disordered" evidence="1">
    <location>
        <begin position="176"/>
        <end position="200"/>
    </location>
</feature>
<dbReference type="SUPFAM" id="SSF50475">
    <property type="entry name" value="FMN-binding split barrel"/>
    <property type="match status" value="1"/>
</dbReference>
<evidence type="ECO:0000313" key="2">
    <source>
        <dbReference type="EMBL" id="PZR33102.1"/>
    </source>
</evidence>
<sequence>MHPAPAFHIEDRAVLLDFLRAHPFVTIAASVGGRPMVAQSPVVIRELDGEIALDFHLSRGNALTPHLTQGFRAVVLATGLDAYVSPDWYESADQVPTWNYQSVEAEGSVAPLDEAELIAQLDDLSAQEEARLSPKKPWTRDKMKAGKFEALLRGIVGGRLFVERLEGTFKLSQNKSDADRLGGAKGLGEHPIAGLMRDRR</sequence>
<dbReference type="Proteomes" id="UP000249393">
    <property type="component" value="Unassembled WGS sequence"/>
</dbReference>
<evidence type="ECO:0000256" key="1">
    <source>
        <dbReference type="SAM" id="MobiDB-lite"/>
    </source>
</evidence>
<reference evidence="2 3" key="1">
    <citation type="submission" date="2017-08" db="EMBL/GenBank/DDBJ databases">
        <title>Infants hospitalized years apart are colonized by the same room-sourced microbial strains.</title>
        <authorList>
            <person name="Brooks B."/>
            <person name="Olm M.R."/>
            <person name="Firek B.A."/>
            <person name="Baker R."/>
            <person name="Thomas B.C."/>
            <person name="Morowitz M.J."/>
            <person name="Banfield J.F."/>
        </authorList>
    </citation>
    <scope>NUCLEOTIDE SEQUENCE [LARGE SCALE GENOMIC DNA]</scope>
    <source>
        <strain evidence="2">S2_003_000_R2_4</strain>
    </source>
</reference>